<evidence type="ECO:0000256" key="1">
    <source>
        <dbReference type="SAM" id="MobiDB-lite"/>
    </source>
</evidence>
<feature type="compositionally biased region" description="Polar residues" evidence="1">
    <location>
        <begin position="217"/>
        <end position="236"/>
    </location>
</feature>
<dbReference type="Proteomes" id="UP001172101">
    <property type="component" value="Unassembled WGS sequence"/>
</dbReference>
<dbReference type="RefSeq" id="XP_060290982.1">
    <property type="nucleotide sequence ID" value="XM_060446810.1"/>
</dbReference>
<accession>A0AA40DN30</accession>
<evidence type="ECO:0000313" key="2">
    <source>
        <dbReference type="EMBL" id="KAK0705888.1"/>
    </source>
</evidence>
<dbReference type="AlphaFoldDB" id="A0AA40DN30"/>
<comment type="caution">
    <text evidence="2">The sequence shown here is derived from an EMBL/GenBank/DDBJ whole genome shotgun (WGS) entry which is preliminary data.</text>
</comment>
<feature type="region of interest" description="Disordered" evidence="1">
    <location>
        <begin position="188"/>
        <end position="236"/>
    </location>
</feature>
<sequence length="400" mass="44838">MSESGTILAPLDFEDLKAKGLVSPESAAGFCRIHKRRLNRSSDEEHRNISFDVSLESSVAFSTIPDVLISRETMIHNGLSTEKADELWQQWDNWPHDGPRREVDPDDGGLQVSFLDFVLGRVLHKSDAIGENDVEWRVCLDACGLAPATQDAIMDRHFTYLRQSNSCQYWVRDTIEMRYAGLQEIQRSSRSREMELRRRASRPGGHPRDDGTIQGDIETSSGLSSTPTAPGLQQQSTPGMAYDIWSSASAIASRNAPSYTTLFKGMDQGGIGGLFDDARTLSNIGTLRSRAPSDFSATRSLFYFSPDMKVAEYYASYAKRRSNSESVVIICLRIPNASIETLSKPDIRRLCWPDDAWIELVWRCRTGQSLPTRLRTYQDTILIIGTISRKPDAQYHALSS</sequence>
<reference evidence="2" key="1">
    <citation type="submission" date="2023-06" db="EMBL/GenBank/DDBJ databases">
        <title>Genome-scale phylogeny and comparative genomics of the fungal order Sordariales.</title>
        <authorList>
            <consortium name="Lawrence Berkeley National Laboratory"/>
            <person name="Hensen N."/>
            <person name="Bonometti L."/>
            <person name="Westerberg I."/>
            <person name="Brannstrom I.O."/>
            <person name="Guillou S."/>
            <person name="Cros-Aarteil S."/>
            <person name="Calhoun S."/>
            <person name="Haridas S."/>
            <person name="Kuo A."/>
            <person name="Mondo S."/>
            <person name="Pangilinan J."/>
            <person name="Riley R."/>
            <person name="LaButti K."/>
            <person name="Andreopoulos B."/>
            <person name="Lipzen A."/>
            <person name="Chen C."/>
            <person name="Yanf M."/>
            <person name="Daum C."/>
            <person name="Ng V."/>
            <person name="Clum A."/>
            <person name="Steindorff A."/>
            <person name="Ohm R."/>
            <person name="Martin F."/>
            <person name="Silar P."/>
            <person name="Natvig D."/>
            <person name="Lalanne C."/>
            <person name="Gautier V."/>
            <person name="Ament-velasquez S.L."/>
            <person name="Kruys A."/>
            <person name="Hutchinson M.I."/>
            <person name="Powell A.J."/>
            <person name="Barry K."/>
            <person name="Miller A.N."/>
            <person name="Grigoriev I.V."/>
            <person name="Debuchy R."/>
            <person name="Gladieux P."/>
            <person name="Thoren M.H."/>
            <person name="Johannesson H."/>
        </authorList>
    </citation>
    <scope>NUCLEOTIDE SEQUENCE</scope>
    <source>
        <strain evidence="2">SMH2392-1A</strain>
    </source>
</reference>
<protein>
    <submittedName>
        <fullName evidence="2">Uncharacterized protein</fullName>
    </submittedName>
</protein>
<evidence type="ECO:0000313" key="3">
    <source>
        <dbReference type="Proteomes" id="UP001172101"/>
    </source>
</evidence>
<keyword evidence="3" id="KW-1185">Reference proteome</keyword>
<name>A0AA40DN30_9PEZI</name>
<gene>
    <name evidence="2" type="ORF">B0T26DRAFT_788018</name>
</gene>
<organism evidence="2 3">
    <name type="scientific">Lasiosphaeria miniovina</name>
    <dbReference type="NCBI Taxonomy" id="1954250"/>
    <lineage>
        <taxon>Eukaryota</taxon>
        <taxon>Fungi</taxon>
        <taxon>Dikarya</taxon>
        <taxon>Ascomycota</taxon>
        <taxon>Pezizomycotina</taxon>
        <taxon>Sordariomycetes</taxon>
        <taxon>Sordariomycetidae</taxon>
        <taxon>Sordariales</taxon>
        <taxon>Lasiosphaeriaceae</taxon>
        <taxon>Lasiosphaeria</taxon>
    </lineage>
</organism>
<dbReference type="EMBL" id="JAUIRO010000007">
    <property type="protein sequence ID" value="KAK0705888.1"/>
    <property type="molecule type" value="Genomic_DNA"/>
</dbReference>
<dbReference type="GeneID" id="85330080"/>
<proteinExistence type="predicted"/>